<dbReference type="RefSeq" id="WP_327609057.1">
    <property type="nucleotide sequence ID" value="NZ_JARZFX010000015.1"/>
</dbReference>
<proteinExistence type="predicted"/>
<keyword evidence="2" id="KW-1185">Reference proteome</keyword>
<organism evidence="1 2">
    <name type="scientific">Virgibacillus tibetensis</name>
    <dbReference type="NCBI Taxonomy" id="3042313"/>
    <lineage>
        <taxon>Bacteria</taxon>
        <taxon>Bacillati</taxon>
        <taxon>Bacillota</taxon>
        <taxon>Bacilli</taxon>
        <taxon>Bacillales</taxon>
        <taxon>Bacillaceae</taxon>
        <taxon>Virgibacillus</taxon>
    </lineage>
</organism>
<accession>A0ABU6KJM0</accession>
<dbReference type="Proteomes" id="UP001335737">
    <property type="component" value="Unassembled WGS sequence"/>
</dbReference>
<gene>
    <name evidence="1" type="ORF">QGM71_18735</name>
</gene>
<evidence type="ECO:0000313" key="1">
    <source>
        <dbReference type="EMBL" id="MEC5425519.1"/>
    </source>
</evidence>
<evidence type="ECO:0000313" key="2">
    <source>
        <dbReference type="Proteomes" id="UP001335737"/>
    </source>
</evidence>
<dbReference type="EMBL" id="JARZFX010000015">
    <property type="protein sequence ID" value="MEC5425519.1"/>
    <property type="molecule type" value="Genomic_DNA"/>
</dbReference>
<name>A0ABU6KJM0_9BACI</name>
<comment type="caution">
    <text evidence="1">The sequence shown here is derived from an EMBL/GenBank/DDBJ whole genome shotgun (WGS) entry which is preliminary data.</text>
</comment>
<sequence length="48" mass="6002">MMNFNEEVYRSVVEARREQLRKITYGKNTFKRLIIIKKKNWIMRLREA</sequence>
<reference evidence="1 2" key="1">
    <citation type="journal article" date="2024" name="Int. J. Syst. Evol. Microbiol.">
        <title>Virgibacillus tibetensis sp. nov., isolated from salt lake on the Tibetan Plateau of China.</title>
        <authorList>
            <person name="Phurbu D."/>
            <person name="Liu Z.-X."/>
            <person name="Wang R."/>
            <person name="Zheng Y.-Y."/>
            <person name="Liu H.-C."/>
            <person name="Zhou Y.-G."/>
            <person name="Yu Y.-J."/>
            <person name="Li A.-H."/>
        </authorList>
    </citation>
    <scope>NUCLEOTIDE SEQUENCE [LARGE SCALE GENOMIC DNA]</scope>
    <source>
        <strain evidence="1 2">C22-A2</strain>
    </source>
</reference>
<protein>
    <submittedName>
        <fullName evidence="1">Uncharacterized protein</fullName>
    </submittedName>
</protein>